<reference evidence="12 13" key="1">
    <citation type="submission" date="2019-09" db="EMBL/GenBank/DDBJ databases">
        <authorList>
            <person name="Ou C."/>
        </authorList>
    </citation>
    <scope>NUCLEOTIDE SEQUENCE [LARGE SCALE GENOMIC DNA]</scope>
    <source>
        <strain evidence="12">S2</strain>
        <tissue evidence="12">Leaf</tissue>
    </source>
</reference>
<keyword evidence="13" id="KW-1185">Reference proteome</keyword>
<comment type="subcellular location">
    <subcellularLocation>
        <location evidence="1">Cell membrane</location>
        <topology evidence="1">Single-pass membrane protein</topology>
    </subcellularLocation>
    <subcellularLocation>
        <location evidence="2">Endoplasmic reticulum membrane</location>
        <topology evidence="2">Single-pass membrane protein</topology>
    </subcellularLocation>
</comment>
<feature type="compositionally biased region" description="Polar residues" evidence="11">
    <location>
        <begin position="1171"/>
        <end position="1180"/>
    </location>
</feature>
<evidence type="ECO:0000256" key="8">
    <source>
        <dbReference type="ARBA" id="ARBA00023136"/>
    </source>
</evidence>
<keyword evidence="6" id="KW-1133">Transmembrane helix</keyword>
<evidence type="ECO:0000256" key="11">
    <source>
        <dbReference type="SAM" id="MobiDB-lite"/>
    </source>
</evidence>
<name>A0A5N5HJB0_9ROSA</name>
<feature type="region of interest" description="Disordered" evidence="11">
    <location>
        <begin position="1102"/>
        <end position="1226"/>
    </location>
</feature>
<accession>A0A5N5HJB0</accession>
<dbReference type="EMBL" id="SMOL01000160">
    <property type="protein sequence ID" value="KAB2626281.1"/>
    <property type="molecule type" value="Genomic_DNA"/>
</dbReference>
<protein>
    <submittedName>
        <fullName evidence="12">Calponin-like proteiny domain-containing protein</fullName>
    </submittedName>
</protein>
<feature type="compositionally biased region" description="Basic and acidic residues" evidence="11">
    <location>
        <begin position="1193"/>
        <end position="1205"/>
    </location>
</feature>
<dbReference type="PANTHER" id="PTHR32219:SF3">
    <property type="entry name" value="CALPONIN-LIKE DOMAIN PROTEIN"/>
    <property type="match status" value="1"/>
</dbReference>
<feature type="coiled-coil region" evidence="10">
    <location>
        <begin position="877"/>
        <end position="915"/>
    </location>
</feature>
<sequence length="1281" mass="141234">MTAGVVVYPDACESEVSKGEVGNVVANVVNGNVGIGNGNQSDNGVSKATPTPTSDAIISKDPVHSHLNSSVVQNNGAVGLHLEPQKDNSQSHLLNKAAAEAPHLNDGEDPKEAEDVPMEDASRDLTPTPIPSLDEQVVGDLMSKETTADNLPACHAHEQNGYSENGHDSSAPIIFENASLQDATKSATQVVNGCVSDQSNGDGLPNIHVPLVTNDNDLLDTPEENDGSCENADSFEKVAVGNGESFSAVADNDITEDQNAENGVSLPTEGVSNCSIDDVRLEADAVKITEKDSESPNPCRPEHSKSKIEAESGPVVDDTLSSCPADDAISEPNSKSKIETEIVPLFCDTPSSFPPNATVLEEPHSKSEVESEIAIVVNDETLSSFPPIDAMSEEPNSISEVESESAPVVDDTLPSLPPYDAISEEPNSKSEVEFDCAPVVDDTLPSFAPNDAIAEEPISKSEVESESTPISDDTSSFPPNEAVSDKPNSKPEVESENAPIGFDTLSNFPLNDAISEEPNSKSEVEYERVPVIDETLSSFSPNDVISELNSKSEIEFKSVPSKDDTLSSFTANYAISDPKTNPDSVGCGERASNDATGVDTGLSSLEVEWAASPLISVSDNNSKDAGFPAKPNTDEKLVSEVQSISALGSRGIPDDDVNASESRVLNDSFVENGRPLTCNLNDVQIESDVNSTCTEVEHTYGILGSEPSTSSGEVSTADAVEGQNKGAEVEKRPFYFLIRFPRYDDENLKEEIKQAQLHATCKEYFDKIEAARSEERAGRDLFKAKRKEMDSVQLMINRVKNAISIEDLDYKIRNMEHSMEHETLPLKEEKQFIREIKQLKQLHEQLSSSLGEQDEVQEALDQKYHVELSLKVPRKEMDLLRENLLKAEAVTQAAKKRFNEENNMLNEILNQFRAADDIRQEAYAHLQSLRKQQYEKNKYFWRYKDDVKAANNLALSGDREQLQRLCINQVETIMELWNDNDDFRKEYFRCNNRSTLRRLRTSDGHSLGPDGEPPVIPDIVRATKNNLATVVSTLEQAKQVAPEVSEKPDDISSMKVVQHKNEIAKTKKPVKLTSSEIIPETAPERSDIKEERVEVPKITKEEEQLRKEEAEARLREQRRSEEKAKAKEAQERKKRIVEKAQARAAIRAQKEAEEKEKEREKRIRKKERRMATTTKATNDVSEGESAPEASLEAPKEIPKQPETRENPVTVTKRSQKSAQSTQQTKVKSIPLPLRNCSKRRMQPWMWALATILLIVAGQCRQLLFEVSAGKVFLNTCGYLTR</sequence>
<evidence type="ECO:0000313" key="13">
    <source>
        <dbReference type="Proteomes" id="UP000327157"/>
    </source>
</evidence>
<reference evidence="12 13" key="3">
    <citation type="submission" date="2019-11" db="EMBL/GenBank/DDBJ databases">
        <title>A de novo genome assembly of a pear dwarfing rootstock.</title>
        <authorList>
            <person name="Wang F."/>
            <person name="Wang J."/>
            <person name="Li S."/>
            <person name="Zhang Y."/>
            <person name="Fang M."/>
            <person name="Ma L."/>
            <person name="Zhao Y."/>
            <person name="Jiang S."/>
        </authorList>
    </citation>
    <scope>NUCLEOTIDE SEQUENCE [LARGE SCALE GENOMIC DNA]</scope>
    <source>
        <strain evidence="12">S2</strain>
        <tissue evidence="12">Leaf</tissue>
    </source>
</reference>
<comment type="similarity">
    <text evidence="9">Belongs to the plant Proton pump-interactor protein family.</text>
</comment>
<evidence type="ECO:0000256" key="9">
    <source>
        <dbReference type="ARBA" id="ARBA00038080"/>
    </source>
</evidence>
<comment type="caution">
    <text evidence="12">The sequence shown here is derived from an EMBL/GenBank/DDBJ whole genome shotgun (WGS) entry which is preliminary data.</text>
</comment>
<organism evidence="12 13">
    <name type="scientific">Pyrus ussuriensis x Pyrus communis</name>
    <dbReference type="NCBI Taxonomy" id="2448454"/>
    <lineage>
        <taxon>Eukaryota</taxon>
        <taxon>Viridiplantae</taxon>
        <taxon>Streptophyta</taxon>
        <taxon>Embryophyta</taxon>
        <taxon>Tracheophyta</taxon>
        <taxon>Spermatophyta</taxon>
        <taxon>Magnoliopsida</taxon>
        <taxon>eudicotyledons</taxon>
        <taxon>Gunneridae</taxon>
        <taxon>Pentapetalae</taxon>
        <taxon>rosids</taxon>
        <taxon>fabids</taxon>
        <taxon>Rosales</taxon>
        <taxon>Rosaceae</taxon>
        <taxon>Amygdaloideae</taxon>
        <taxon>Maleae</taxon>
        <taxon>Pyrus</taxon>
    </lineage>
</organism>
<evidence type="ECO:0000256" key="1">
    <source>
        <dbReference type="ARBA" id="ARBA00004162"/>
    </source>
</evidence>
<feature type="region of interest" description="Disordered" evidence="11">
    <location>
        <begin position="252"/>
        <end position="271"/>
    </location>
</feature>
<evidence type="ECO:0000256" key="4">
    <source>
        <dbReference type="ARBA" id="ARBA00022692"/>
    </source>
</evidence>
<keyword evidence="8" id="KW-0472">Membrane</keyword>
<feature type="region of interest" description="Disordered" evidence="11">
    <location>
        <begin position="101"/>
        <end position="133"/>
    </location>
</feature>
<proteinExistence type="inferred from homology"/>
<feature type="compositionally biased region" description="Basic and acidic residues" evidence="11">
    <location>
        <begin position="483"/>
        <end position="493"/>
    </location>
</feature>
<feature type="compositionally biased region" description="Basic and acidic residues" evidence="11">
    <location>
        <begin position="103"/>
        <end position="114"/>
    </location>
</feature>
<evidence type="ECO:0000256" key="10">
    <source>
        <dbReference type="SAM" id="Coils"/>
    </source>
</evidence>
<evidence type="ECO:0000256" key="2">
    <source>
        <dbReference type="ARBA" id="ARBA00004389"/>
    </source>
</evidence>
<evidence type="ECO:0000256" key="3">
    <source>
        <dbReference type="ARBA" id="ARBA00022475"/>
    </source>
</evidence>
<keyword evidence="5" id="KW-0256">Endoplasmic reticulum</keyword>
<keyword evidence="7 10" id="KW-0175">Coiled coil</keyword>
<evidence type="ECO:0000313" key="12">
    <source>
        <dbReference type="EMBL" id="KAB2626281.1"/>
    </source>
</evidence>
<feature type="compositionally biased region" description="Low complexity" evidence="11">
    <location>
        <begin position="1216"/>
        <end position="1226"/>
    </location>
</feature>
<feature type="region of interest" description="Disordered" evidence="11">
    <location>
        <begin position="289"/>
        <end position="322"/>
    </location>
</feature>
<reference evidence="13" key="2">
    <citation type="submission" date="2019-10" db="EMBL/GenBank/DDBJ databases">
        <title>A de novo genome assembly of a pear dwarfing rootstock.</title>
        <authorList>
            <person name="Wang F."/>
            <person name="Wang J."/>
            <person name="Li S."/>
            <person name="Zhang Y."/>
            <person name="Fang M."/>
            <person name="Ma L."/>
            <person name="Zhao Y."/>
            <person name="Jiang S."/>
        </authorList>
    </citation>
    <scope>NUCLEOTIDE SEQUENCE [LARGE SCALE GENOMIC DNA]</scope>
</reference>
<dbReference type="Proteomes" id="UP000327157">
    <property type="component" value="Chromosome 16"/>
</dbReference>
<dbReference type="PANTHER" id="PTHR32219">
    <property type="entry name" value="RNA-BINDING PROTEIN YLMH-RELATED"/>
    <property type="match status" value="1"/>
</dbReference>
<dbReference type="InterPro" id="IPR055282">
    <property type="entry name" value="PPI1-4"/>
</dbReference>
<evidence type="ECO:0000256" key="7">
    <source>
        <dbReference type="ARBA" id="ARBA00023054"/>
    </source>
</evidence>
<feature type="compositionally biased region" description="Polar residues" evidence="11">
    <location>
        <begin position="466"/>
        <end position="478"/>
    </location>
</feature>
<evidence type="ECO:0000256" key="5">
    <source>
        <dbReference type="ARBA" id="ARBA00022824"/>
    </source>
</evidence>
<keyword evidence="4" id="KW-0812">Transmembrane</keyword>
<dbReference type="GO" id="GO:0005886">
    <property type="term" value="C:plasma membrane"/>
    <property type="evidence" value="ECO:0007669"/>
    <property type="project" value="UniProtKB-SubCell"/>
</dbReference>
<dbReference type="GO" id="GO:0005789">
    <property type="term" value="C:endoplasmic reticulum membrane"/>
    <property type="evidence" value="ECO:0007669"/>
    <property type="project" value="UniProtKB-SubCell"/>
</dbReference>
<feature type="compositionally biased region" description="Basic and acidic residues" evidence="11">
    <location>
        <begin position="1102"/>
        <end position="1141"/>
    </location>
</feature>
<feature type="compositionally biased region" description="Basic and acidic residues" evidence="11">
    <location>
        <begin position="1148"/>
        <end position="1161"/>
    </location>
</feature>
<gene>
    <name evidence="12" type="ORF">D8674_017941</name>
</gene>
<feature type="region of interest" description="Disordered" evidence="11">
    <location>
        <begin position="385"/>
        <end position="526"/>
    </location>
</feature>
<keyword evidence="3" id="KW-1003">Cell membrane</keyword>
<evidence type="ECO:0000256" key="6">
    <source>
        <dbReference type="ARBA" id="ARBA00022989"/>
    </source>
</evidence>
<dbReference type="OrthoDB" id="1703439at2759"/>
<feature type="compositionally biased region" description="Basic and acidic residues" evidence="11">
    <location>
        <begin position="289"/>
        <end position="310"/>
    </location>
</feature>